<comment type="caution">
    <text evidence="3">The sequence shown here is derived from an EMBL/GenBank/DDBJ whole genome shotgun (WGS) entry which is preliminary data.</text>
</comment>
<keyword evidence="2" id="KW-0472">Membrane</keyword>
<evidence type="ECO:0000256" key="1">
    <source>
        <dbReference type="SAM" id="Coils"/>
    </source>
</evidence>
<sequence>MVHAAVIGFFVVAGIGALYPITVVLAGKTTNVDVNFALSLTFTLAISQTGTFLWGRQRSKAAKDARDRIAKLEAELSKAKATNEVLQERAEGLADDLNALRGDRDGVLWIGPAVARAHVNREALLIRDRLIDGFLSGDIDPTNPRALDVVKFCEFVASRPDLIKMSRIQAVERAMKKAGIDVENEAKASFEAVRRQSNSLATEGGLRRIEECEREVDRLLANYLVRNTAAWPLLVPARWITRHLPELQRRIPDDQRPGYNWQMARPPRDRFPNAYVGDLVPNGKGWTVVSPLYCPNWHSIDEPGWTQRCRPCACDGKHHMRTCHCGATIYAPKLGAGCEILSGPGDELARRQAAEEQQRAVVAALKRDCLASVADALPGKLDEYAKSVVLKRPEVAQQLGSDGIGALRKELAAAGNELAEEIRGAA</sequence>
<proteinExistence type="predicted"/>
<feature type="non-terminal residue" evidence="3">
    <location>
        <position position="426"/>
    </location>
</feature>
<keyword evidence="2" id="KW-0812">Transmembrane</keyword>
<keyword evidence="4" id="KW-1185">Reference proteome</keyword>
<keyword evidence="1" id="KW-0175">Coiled coil</keyword>
<dbReference type="Proteomes" id="UP001057375">
    <property type="component" value="Unassembled WGS sequence"/>
</dbReference>
<dbReference type="EMBL" id="BQXS01005230">
    <property type="protein sequence ID" value="GKT37793.1"/>
    <property type="molecule type" value="Genomic_DNA"/>
</dbReference>
<evidence type="ECO:0000256" key="2">
    <source>
        <dbReference type="SAM" id="Phobius"/>
    </source>
</evidence>
<feature type="coiled-coil region" evidence="1">
    <location>
        <begin position="62"/>
        <end position="103"/>
    </location>
</feature>
<reference evidence="3" key="1">
    <citation type="submission" date="2022-03" db="EMBL/GenBank/DDBJ databases">
        <title>Draft genome sequence of Aduncisulcus paluster, a free-living microaerophilic Fornicata.</title>
        <authorList>
            <person name="Yuyama I."/>
            <person name="Kume K."/>
            <person name="Tamura T."/>
            <person name="Inagaki Y."/>
            <person name="Hashimoto T."/>
        </authorList>
    </citation>
    <scope>NUCLEOTIDE SEQUENCE</scope>
    <source>
        <strain evidence="3">NY0171</strain>
    </source>
</reference>
<gene>
    <name evidence="3" type="ORF">ADUPG1_003731</name>
</gene>
<feature type="transmembrane region" description="Helical" evidence="2">
    <location>
        <begin position="36"/>
        <end position="54"/>
    </location>
</feature>
<organism evidence="3 4">
    <name type="scientific">Aduncisulcus paluster</name>
    <dbReference type="NCBI Taxonomy" id="2918883"/>
    <lineage>
        <taxon>Eukaryota</taxon>
        <taxon>Metamonada</taxon>
        <taxon>Carpediemonas-like organisms</taxon>
        <taxon>Aduncisulcus</taxon>
    </lineage>
</organism>
<keyword evidence="2" id="KW-1133">Transmembrane helix</keyword>
<protein>
    <submittedName>
        <fullName evidence="3">Uncharacterized protein</fullName>
    </submittedName>
</protein>
<name>A0ABQ5KZG1_9EUKA</name>
<evidence type="ECO:0000313" key="4">
    <source>
        <dbReference type="Proteomes" id="UP001057375"/>
    </source>
</evidence>
<evidence type="ECO:0000313" key="3">
    <source>
        <dbReference type="EMBL" id="GKT37793.1"/>
    </source>
</evidence>
<accession>A0ABQ5KZG1</accession>